<evidence type="ECO:0000313" key="2">
    <source>
        <dbReference type="Proteomes" id="UP001177120"/>
    </source>
</evidence>
<sequence>MYSLNGDWSAKTLHGAQFVCGYCGSVTASNQGFFNQIKNYHHTKYKHFIYICSFCNLPTFFEYFGTDCQKQTPAPMIGRTVKHLPKDVEKVYNEARDCTSVGAYTAAVMLCRKLLMHIAVEQGAEEGKSFKHYVDFW</sequence>
<name>A0ABS2WML1_9BACL</name>
<gene>
    <name evidence="1" type="ORF">JQC72_14760</name>
</gene>
<dbReference type="RefSeq" id="WP_205496981.1">
    <property type="nucleotide sequence ID" value="NZ_JAFHAP010000016.1"/>
</dbReference>
<dbReference type="Proteomes" id="UP001177120">
    <property type="component" value="Unassembled WGS sequence"/>
</dbReference>
<dbReference type="EMBL" id="JAFHAP010000016">
    <property type="protein sequence ID" value="MBN2910759.1"/>
    <property type="molecule type" value="Genomic_DNA"/>
</dbReference>
<protein>
    <submittedName>
        <fullName evidence="1">Uncharacterized protein</fullName>
    </submittedName>
</protein>
<reference evidence="1" key="1">
    <citation type="journal article" date="2024" name="Int. J. Syst. Evol. Microbiol.">
        <title>Polycladomyces zharkentensis sp. nov., a novel thermophilic cellulose- and starch-degrading member of the Bacillota from a geothermal aquifer in Kazakhstan.</title>
        <authorList>
            <person name="Mashzhan A."/>
            <person name="Kistaubayeva A."/>
            <person name="Javier-Lopez R."/>
            <person name="Bissenova U."/>
            <person name="Bissenbay A."/>
            <person name="Birkeland N.K."/>
        </authorList>
    </citation>
    <scope>NUCLEOTIDE SEQUENCE</scope>
    <source>
        <strain evidence="1">ZKZ2T</strain>
    </source>
</reference>
<evidence type="ECO:0000313" key="1">
    <source>
        <dbReference type="EMBL" id="MBN2910759.1"/>
    </source>
</evidence>
<proteinExistence type="predicted"/>
<organism evidence="1 2">
    <name type="scientific">Polycladomyces zharkentensis</name>
    <dbReference type="NCBI Taxonomy" id="2807616"/>
    <lineage>
        <taxon>Bacteria</taxon>
        <taxon>Bacillati</taxon>
        <taxon>Bacillota</taxon>
        <taxon>Bacilli</taxon>
        <taxon>Bacillales</taxon>
        <taxon>Thermoactinomycetaceae</taxon>
        <taxon>Polycladomyces</taxon>
    </lineage>
</organism>
<accession>A0ABS2WML1</accession>
<comment type="caution">
    <text evidence="1">The sequence shown here is derived from an EMBL/GenBank/DDBJ whole genome shotgun (WGS) entry which is preliminary data.</text>
</comment>
<keyword evidence="2" id="KW-1185">Reference proteome</keyword>